<protein>
    <submittedName>
        <fullName evidence="1">Uncharacterized protein</fullName>
    </submittedName>
</protein>
<evidence type="ECO:0000313" key="1">
    <source>
        <dbReference type="EMBL" id="ABQ29181.1"/>
    </source>
</evidence>
<gene>
    <name evidence="1" type="ordered locus">Acry_3584</name>
</gene>
<keyword evidence="1" id="KW-0614">Plasmid</keyword>
<reference evidence="1 2" key="1">
    <citation type="submission" date="2007-05" db="EMBL/GenBank/DDBJ databases">
        <title>Complete sequence of plasmid4 pACRY04 of Acidiphilium cryptum JF-5.</title>
        <authorList>
            <consortium name="US DOE Joint Genome Institute"/>
            <person name="Copeland A."/>
            <person name="Lucas S."/>
            <person name="Lapidus A."/>
            <person name="Barry K."/>
            <person name="Detter J.C."/>
            <person name="Glavina del Rio T."/>
            <person name="Hammon N."/>
            <person name="Israni S."/>
            <person name="Dalin E."/>
            <person name="Tice H."/>
            <person name="Pitluck S."/>
            <person name="Sims D."/>
            <person name="Brettin T."/>
            <person name="Bruce D."/>
            <person name="Han C."/>
            <person name="Schmutz J."/>
            <person name="Larimer F."/>
            <person name="Land M."/>
            <person name="Hauser L."/>
            <person name="Kyrpides N."/>
            <person name="Kim E."/>
            <person name="Magnuson T."/>
            <person name="Richardson P."/>
        </authorList>
    </citation>
    <scope>NUCLEOTIDE SEQUENCE [LARGE SCALE GENOMIC DNA]</scope>
    <source>
        <strain evidence="2">JF-5</strain>
        <plasmid evidence="2">Plasmid pACRY04</plasmid>
    </source>
</reference>
<evidence type="ECO:0000313" key="2">
    <source>
        <dbReference type="Proteomes" id="UP000000245"/>
    </source>
</evidence>
<dbReference type="HOGENOM" id="CLU_758014_0_0_5"/>
<proteinExistence type="predicted"/>
<sequence>MDTPWGPLAGLKLDDPEEAVKILAADKHQLIEGLVVESLFDQIVASVPESTEQKIIALDVDSAVIDTMRRSERWLCLVWARTESEGLGRYLQALEKCVTPYLVRYRNGEFEAVRICEGRRAGKYRPLPELMQEMSGSRMTRFEVDPAVRNVNRQKQAFWGFLSEHYGNRLGNRVVLPRILMNCGIQPYFRRVWNLDRVFISGNSVWIFEIKHKYPIVPNAHISPGPLQFGINDGELGMLQKLSDAGIRCLHTILVKPVWSKDAGSMYLLNDLAMRSRAAVIALALDSSTIRRIMGGQSGQSAAHTSITGKSTLSYKKIPVSDFSVLGRFSDPPQDIARRIAAIMAETAMPRATDMWISDLRKFVP</sequence>
<dbReference type="Proteomes" id="UP000000245">
    <property type="component" value="Plasmid pACRY04"/>
</dbReference>
<dbReference type="eggNOG" id="ENOG5033PH7">
    <property type="taxonomic scope" value="Bacteria"/>
</dbReference>
<dbReference type="AlphaFoldDB" id="A5FU99"/>
<name>A5FU99_ACICJ</name>
<keyword evidence="2" id="KW-1185">Reference proteome</keyword>
<geneLocation type="plasmid" evidence="1 2">
    <name>pACRY04</name>
</geneLocation>
<accession>A5FU99</accession>
<dbReference type="EMBL" id="CP000692">
    <property type="protein sequence ID" value="ABQ29181.1"/>
    <property type="molecule type" value="Genomic_DNA"/>
</dbReference>
<organism evidence="1 2">
    <name type="scientific">Acidiphilium cryptum (strain JF-5)</name>
    <dbReference type="NCBI Taxonomy" id="349163"/>
    <lineage>
        <taxon>Bacteria</taxon>
        <taxon>Pseudomonadati</taxon>
        <taxon>Pseudomonadota</taxon>
        <taxon>Alphaproteobacteria</taxon>
        <taxon>Acetobacterales</taxon>
        <taxon>Acidocellaceae</taxon>
        <taxon>Acidiphilium</taxon>
    </lineage>
</organism>
<dbReference type="RefSeq" id="WP_011930846.1">
    <property type="nucleotide sequence ID" value="NC_009470.1"/>
</dbReference>
<dbReference type="KEGG" id="acr:Acry_3584"/>